<dbReference type="RefSeq" id="XP_062631183.1">
    <property type="nucleotide sequence ID" value="XM_062775199.1"/>
</dbReference>
<dbReference type="CDD" id="cd14688">
    <property type="entry name" value="bZIP_YAP"/>
    <property type="match status" value="1"/>
</dbReference>
<feature type="compositionally biased region" description="Polar residues" evidence="1">
    <location>
        <begin position="307"/>
        <end position="331"/>
    </location>
</feature>
<proteinExistence type="predicted"/>
<feature type="region of interest" description="Disordered" evidence="1">
    <location>
        <begin position="247"/>
        <end position="334"/>
    </location>
</feature>
<dbReference type="Proteomes" id="UP000827549">
    <property type="component" value="Chromosome 6"/>
</dbReference>
<feature type="compositionally biased region" description="Polar residues" evidence="1">
    <location>
        <begin position="191"/>
        <end position="201"/>
    </location>
</feature>
<keyword evidence="3" id="KW-1185">Reference proteome</keyword>
<feature type="region of interest" description="Disordered" evidence="1">
    <location>
        <begin position="1"/>
        <end position="50"/>
    </location>
</feature>
<name>A0AAF0YGH3_9TREE</name>
<dbReference type="GeneID" id="87811821"/>
<sequence>MPPKAAAAKPPAAAAEVDNGADVDDSSSRGGSVAPETENNKSSSSAQIRKAQNRIAQREFRLRKQIRDLEARVEILSGDKEERIELMLLLVRNLLQENKELRTMVKNMASFVGEGLGSCLPRLGLNSAQLDSILNRADTDTAYEAFVALKASKELEAANPGIEIAPLRKRSETISGSAAPGSVPKRKRADSVTTNTMSVTSGGDKRPRGVSPSESASHAAAASLVAGGFGNWDFLFPDPASLGGAVAGPGPSSIQSGGGQQLGFPPNTSYGAYGVFPPINPSVTGSGEGDTPESDRQRSLRAAVAHLTSSTVERSQTPNITTLANNMSSAQVEERRRLQEELRLSLEGEEAAERKLDALQLVTYHLNNFRVNAEYSLPPSLHPTPVQQTVPHQHAIDGILFPTIRDRMILLRGRFDLVEAFHMYISDFNIHGDDVLDHRNWEPSERWLREFQILADGEVYAIANKWRVHRGLPPLVREPDSPQTTVALAGLTGNLSAH</sequence>
<evidence type="ECO:0000256" key="1">
    <source>
        <dbReference type="SAM" id="MobiDB-lite"/>
    </source>
</evidence>
<feature type="compositionally biased region" description="Low complexity" evidence="1">
    <location>
        <begin position="1"/>
        <end position="15"/>
    </location>
</feature>
<dbReference type="PANTHER" id="PTHR38116:SF9">
    <property type="entry name" value="BZIP DOMAIN-CONTAINING PROTEIN"/>
    <property type="match status" value="1"/>
</dbReference>
<gene>
    <name evidence="2" type="ORF">LOC62_06G008657</name>
</gene>
<evidence type="ECO:0000313" key="3">
    <source>
        <dbReference type="Proteomes" id="UP000827549"/>
    </source>
</evidence>
<dbReference type="InterPro" id="IPR046347">
    <property type="entry name" value="bZIP_sf"/>
</dbReference>
<evidence type="ECO:0000313" key="2">
    <source>
        <dbReference type="EMBL" id="WOO85157.1"/>
    </source>
</evidence>
<dbReference type="SUPFAM" id="SSF57959">
    <property type="entry name" value="Leucine zipper domain"/>
    <property type="match status" value="1"/>
</dbReference>
<dbReference type="Pfam" id="PF11905">
    <property type="entry name" value="DUF3425"/>
    <property type="match status" value="1"/>
</dbReference>
<dbReference type="GO" id="GO:0003700">
    <property type="term" value="F:DNA-binding transcription factor activity"/>
    <property type="evidence" value="ECO:0007669"/>
    <property type="project" value="InterPro"/>
</dbReference>
<dbReference type="EMBL" id="CP086719">
    <property type="protein sequence ID" value="WOO85157.1"/>
    <property type="molecule type" value="Genomic_DNA"/>
</dbReference>
<feature type="region of interest" description="Disordered" evidence="1">
    <location>
        <begin position="173"/>
        <end position="215"/>
    </location>
</feature>
<evidence type="ECO:0008006" key="4">
    <source>
        <dbReference type="Google" id="ProtNLM"/>
    </source>
</evidence>
<dbReference type="InterPro" id="IPR021833">
    <property type="entry name" value="DUF3425"/>
</dbReference>
<accession>A0AAF0YGH3</accession>
<dbReference type="AlphaFoldDB" id="A0AAF0YGH3"/>
<organism evidence="2 3">
    <name type="scientific">Vanrija pseudolonga</name>
    <dbReference type="NCBI Taxonomy" id="143232"/>
    <lineage>
        <taxon>Eukaryota</taxon>
        <taxon>Fungi</taxon>
        <taxon>Dikarya</taxon>
        <taxon>Basidiomycota</taxon>
        <taxon>Agaricomycotina</taxon>
        <taxon>Tremellomycetes</taxon>
        <taxon>Trichosporonales</taxon>
        <taxon>Trichosporonaceae</taxon>
        <taxon>Vanrija</taxon>
    </lineage>
</organism>
<dbReference type="PANTHER" id="PTHR38116">
    <property type="entry name" value="CHROMOSOME 7, WHOLE GENOME SHOTGUN SEQUENCE"/>
    <property type="match status" value="1"/>
</dbReference>
<reference evidence="2" key="1">
    <citation type="submission" date="2023-10" db="EMBL/GenBank/DDBJ databases">
        <authorList>
            <person name="Noh H."/>
        </authorList>
    </citation>
    <scope>NUCLEOTIDE SEQUENCE</scope>
    <source>
        <strain evidence="2">DUCC4014</strain>
    </source>
</reference>
<protein>
    <recommendedName>
        <fullName evidence="4">BZIP domain-containing protein</fullName>
    </recommendedName>
</protein>
<dbReference type="Gene3D" id="1.20.5.170">
    <property type="match status" value="1"/>
</dbReference>